<reference evidence="1 2" key="1">
    <citation type="submission" date="2018-10" db="EMBL/GenBank/DDBJ databases">
        <title>Genome assembly for a Yunnan-Guizhou Plateau 3E fish, Anabarilius grahami (Regan), and its evolutionary and genetic applications.</title>
        <authorList>
            <person name="Jiang W."/>
        </authorList>
    </citation>
    <scope>NUCLEOTIDE SEQUENCE [LARGE SCALE GENOMIC DNA]</scope>
    <source>
        <strain evidence="1">AG-KIZ</strain>
        <tissue evidence="1">Muscle</tissue>
    </source>
</reference>
<dbReference type="AlphaFoldDB" id="A0A3N0ZAZ0"/>
<gene>
    <name evidence="1" type="ORF">DPX16_23614</name>
</gene>
<evidence type="ECO:0000313" key="1">
    <source>
        <dbReference type="EMBL" id="ROL55597.1"/>
    </source>
</evidence>
<name>A0A3N0ZAZ0_ANAGA</name>
<evidence type="ECO:0000313" key="2">
    <source>
        <dbReference type="Proteomes" id="UP000281406"/>
    </source>
</evidence>
<keyword evidence="2" id="KW-1185">Reference proteome</keyword>
<proteinExistence type="predicted"/>
<dbReference type="EMBL" id="RJVU01000082">
    <property type="protein sequence ID" value="ROL55597.1"/>
    <property type="molecule type" value="Genomic_DNA"/>
</dbReference>
<comment type="caution">
    <text evidence="1">The sequence shown here is derived from an EMBL/GenBank/DDBJ whole genome shotgun (WGS) entry which is preliminary data.</text>
</comment>
<dbReference type="Proteomes" id="UP000281406">
    <property type="component" value="Unassembled WGS sequence"/>
</dbReference>
<dbReference type="OrthoDB" id="8963084at2759"/>
<organism evidence="1 2">
    <name type="scientific">Anabarilius grahami</name>
    <name type="common">Kanglang fish</name>
    <name type="synonym">Barilius grahami</name>
    <dbReference type="NCBI Taxonomy" id="495550"/>
    <lineage>
        <taxon>Eukaryota</taxon>
        <taxon>Metazoa</taxon>
        <taxon>Chordata</taxon>
        <taxon>Craniata</taxon>
        <taxon>Vertebrata</taxon>
        <taxon>Euteleostomi</taxon>
        <taxon>Actinopterygii</taxon>
        <taxon>Neopterygii</taxon>
        <taxon>Teleostei</taxon>
        <taxon>Ostariophysi</taxon>
        <taxon>Cypriniformes</taxon>
        <taxon>Xenocyprididae</taxon>
        <taxon>Xenocypridinae</taxon>
        <taxon>Xenocypridinae incertae sedis</taxon>
        <taxon>Anabarilius</taxon>
    </lineage>
</organism>
<protein>
    <submittedName>
        <fullName evidence="1">Uncharacterized protein</fullName>
    </submittedName>
</protein>
<accession>A0A3N0ZAZ0</accession>
<sequence>MGWSGGLQGESMSQGGSGALAGHGGSGALAGHGGALPTCVVLTCPPPTARECEDRERLPEAVVLEPCERWDGDPDAVLLGRGGVAAVLEGAEESPPSAVDRAVHRALAFSVSYSSMEATLVFWPCQQPGPGPVCLDEDSDLSGMLSRPAWYACNRHRVQSIKGLRWQSLSFQC</sequence>